<dbReference type="RefSeq" id="WP_129082284.1">
    <property type="nucleotide sequence ID" value="NZ_CP041070.1"/>
</dbReference>
<name>A0A4Q0XYC4_9BACT</name>
<protein>
    <submittedName>
        <fullName evidence="1">Uncharacterized protein</fullName>
    </submittedName>
</protein>
<gene>
    <name evidence="1" type="ORF">CRV06_09495</name>
</gene>
<dbReference type="OrthoDB" id="5349218at2"/>
<evidence type="ECO:0000313" key="1">
    <source>
        <dbReference type="EMBL" id="RXJ62690.1"/>
    </source>
</evidence>
<dbReference type="EMBL" id="PDKO01000007">
    <property type="protein sequence ID" value="RXJ62690.1"/>
    <property type="molecule type" value="Genomic_DNA"/>
</dbReference>
<reference evidence="1 2" key="1">
    <citation type="submission" date="2017-10" db="EMBL/GenBank/DDBJ databases">
        <title>Genomics of the genus Arcobacter.</title>
        <authorList>
            <person name="Perez-Cataluna A."/>
            <person name="Figueras M.J."/>
        </authorList>
    </citation>
    <scope>NUCLEOTIDE SEQUENCE [LARGE SCALE GENOMIC DNA]</scope>
    <source>
        <strain evidence="1 2">DSM 24636</strain>
    </source>
</reference>
<proteinExistence type="predicted"/>
<accession>A0A4Q0XYC4</accession>
<organism evidence="1 2">
    <name type="scientific">Halarcobacter anaerophilus</name>
    <dbReference type="NCBI Taxonomy" id="877500"/>
    <lineage>
        <taxon>Bacteria</taxon>
        <taxon>Pseudomonadati</taxon>
        <taxon>Campylobacterota</taxon>
        <taxon>Epsilonproteobacteria</taxon>
        <taxon>Campylobacterales</taxon>
        <taxon>Arcobacteraceae</taxon>
        <taxon>Halarcobacter</taxon>
    </lineage>
</organism>
<evidence type="ECO:0000313" key="2">
    <source>
        <dbReference type="Proteomes" id="UP000290191"/>
    </source>
</evidence>
<sequence length="77" mass="8754">MLKKIIFSLFILSSLIQAEDFEQTIEDKYAACEKAYDECITLCEESNSNIDECTAACDEKLYNCNSKVEEEAQTPVE</sequence>
<comment type="caution">
    <text evidence="1">The sequence shown here is derived from an EMBL/GenBank/DDBJ whole genome shotgun (WGS) entry which is preliminary data.</text>
</comment>
<dbReference type="Proteomes" id="UP000290191">
    <property type="component" value="Unassembled WGS sequence"/>
</dbReference>
<keyword evidence="2" id="KW-1185">Reference proteome</keyword>
<dbReference type="AlphaFoldDB" id="A0A4Q0XYC4"/>